<keyword evidence="3" id="KW-1185">Reference proteome</keyword>
<dbReference type="GeneID" id="117351036"/>
<dbReference type="RefSeq" id="XP_033781597.1">
    <property type="nucleotide sequence ID" value="XM_033925706.1"/>
</dbReference>
<reference evidence="4 5" key="1">
    <citation type="submission" date="2025-04" db="UniProtKB">
        <authorList>
            <consortium name="RefSeq"/>
        </authorList>
    </citation>
    <scope>IDENTIFICATION</scope>
</reference>
<evidence type="ECO:0000313" key="13">
    <source>
        <dbReference type="RefSeq" id="XP_033781605.1"/>
    </source>
</evidence>
<organism evidence="3 11">
    <name type="scientific">Geotrypetes seraphini</name>
    <name type="common">Gaboon caecilian</name>
    <name type="synonym">Caecilia seraphini</name>
    <dbReference type="NCBI Taxonomy" id="260995"/>
    <lineage>
        <taxon>Eukaryota</taxon>
        <taxon>Metazoa</taxon>
        <taxon>Chordata</taxon>
        <taxon>Craniata</taxon>
        <taxon>Vertebrata</taxon>
        <taxon>Euteleostomi</taxon>
        <taxon>Amphibia</taxon>
        <taxon>Gymnophiona</taxon>
        <taxon>Geotrypetes</taxon>
    </lineage>
</organism>
<dbReference type="RefSeq" id="XP_033781601.1">
    <property type="nucleotide sequence ID" value="XM_033925710.1"/>
</dbReference>
<dbReference type="RefSeq" id="XP_033781605.1">
    <property type="nucleotide sequence ID" value="XM_033925714.1"/>
</dbReference>
<name>A0A6P8NYJ8_GEOSA</name>
<proteinExistence type="predicted"/>
<feature type="region of interest" description="Disordered" evidence="2">
    <location>
        <begin position="110"/>
        <end position="162"/>
    </location>
</feature>
<evidence type="ECO:0000313" key="4">
    <source>
        <dbReference type="RefSeq" id="XP_033781595.1"/>
    </source>
</evidence>
<dbReference type="AlphaFoldDB" id="A0A6P8NYJ8"/>
<protein>
    <submittedName>
        <fullName evidence="4 5">Uncharacterized protein LOC117351036 isoform X1</fullName>
    </submittedName>
</protein>
<feature type="compositionally biased region" description="Polar residues" evidence="2">
    <location>
        <begin position="151"/>
        <end position="162"/>
    </location>
</feature>
<feature type="region of interest" description="Disordered" evidence="2">
    <location>
        <begin position="296"/>
        <end position="323"/>
    </location>
</feature>
<dbReference type="OrthoDB" id="8886508at2759"/>
<evidence type="ECO:0000313" key="12">
    <source>
        <dbReference type="RefSeq" id="XP_033781604.1"/>
    </source>
</evidence>
<evidence type="ECO:0000313" key="8">
    <source>
        <dbReference type="RefSeq" id="XP_033781599.1"/>
    </source>
</evidence>
<feature type="compositionally biased region" description="Polar residues" evidence="2">
    <location>
        <begin position="440"/>
        <end position="458"/>
    </location>
</feature>
<feature type="region of interest" description="Disordered" evidence="2">
    <location>
        <begin position="1"/>
        <end position="63"/>
    </location>
</feature>
<keyword evidence="1" id="KW-0175">Coiled coil</keyword>
<dbReference type="RefSeq" id="XP_033781602.1">
    <property type="nucleotide sequence ID" value="XM_033925711.1"/>
</dbReference>
<evidence type="ECO:0000313" key="7">
    <source>
        <dbReference type="RefSeq" id="XP_033781598.1"/>
    </source>
</evidence>
<feature type="compositionally biased region" description="Basic and acidic residues" evidence="2">
    <location>
        <begin position="1"/>
        <end position="11"/>
    </location>
</feature>
<feature type="coiled-coil region" evidence="1">
    <location>
        <begin position="355"/>
        <end position="389"/>
    </location>
</feature>
<dbReference type="RefSeq" id="XP_033781596.1">
    <property type="nucleotide sequence ID" value="XM_033925705.1"/>
</dbReference>
<evidence type="ECO:0000313" key="11">
    <source>
        <dbReference type="RefSeq" id="XP_033781602.1"/>
    </source>
</evidence>
<evidence type="ECO:0000313" key="3">
    <source>
        <dbReference type="Proteomes" id="UP000515159"/>
    </source>
</evidence>
<evidence type="ECO:0000256" key="2">
    <source>
        <dbReference type="SAM" id="MobiDB-lite"/>
    </source>
</evidence>
<evidence type="ECO:0000313" key="10">
    <source>
        <dbReference type="RefSeq" id="XP_033781601.1"/>
    </source>
</evidence>
<dbReference type="RefSeq" id="XP_033781604.1">
    <property type="nucleotide sequence ID" value="XM_033925713.1"/>
</dbReference>
<dbReference type="RefSeq" id="XP_033781600.1">
    <property type="nucleotide sequence ID" value="XM_033925709.1"/>
</dbReference>
<dbReference type="RefSeq" id="XP_033781595.1">
    <property type="nucleotide sequence ID" value="XM_033925704.1"/>
</dbReference>
<feature type="compositionally biased region" description="Basic and acidic residues" evidence="2">
    <location>
        <begin position="23"/>
        <end position="62"/>
    </location>
</feature>
<dbReference type="Proteomes" id="UP000515159">
    <property type="component" value="Chromosome 17"/>
</dbReference>
<evidence type="ECO:0000313" key="6">
    <source>
        <dbReference type="RefSeq" id="XP_033781597.1"/>
    </source>
</evidence>
<feature type="compositionally biased region" description="Basic and acidic residues" evidence="2">
    <location>
        <begin position="129"/>
        <end position="146"/>
    </location>
</feature>
<dbReference type="KEGG" id="gsh:117351036"/>
<dbReference type="RefSeq" id="XP_033781599.1">
    <property type="nucleotide sequence ID" value="XM_033925708.1"/>
</dbReference>
<feature type="region of interest" description="Disordered" evidence="2">
    <location>
        <begin position="435"/>
        <end position="465"/>
    </location>
</feature>
<evidence type="ECO:0000256" key="1">
    <source>
        <dbReference type="SAM" id="Coils"/>
    </source>
</evidence>
<accession>A0A6P8NYJ8</accession>
<feature type="compositionally biased region" description="Basic and acidic residues" evidence="2">
    <location>
        <begin position="313"/>
        <end position="323"/>
    </location>
</feature>
<evidence type="ECO:0000313" key="9">
    <source>
        <dbReference type="RefSeq" id="XP_033781600.1"/>
    </source>
</evidence>
<sequence length="474" mass="54069">MMDVHEIKSESDAVSSQAEEYLQDLRELDGKDDYKSEIESNNRASQKEPSKRTGIGDHRTEPDMAVLPPQVDFVKSLEKMIGTEDMTELGSEVFFVECDVTDQTKRTEIGDHMTEPETVAPQTESVKSPSEREEFGQDLTEPKVETPHPQVDTSKNQNMMTESGDSINEYLKRTKEALCSDISDLSGEKVLSESFKKRISDQRKKRRQSILRKMDNVSAEITAYKPMEAEDIVYGTQESHYDETHRRNPLSKAFLSDKAYDSLLTRISTQNTSQITNAGNKLRNLKSKHHYDGFHSQSLPDMTDFAPGADDIDSTHTMKDNEKNSTYGKDLGLDPAHNSSLIDLLSLCHFKVEQLEELKNTSKELATKLWQTKETVANFRQKIMELEMENCQKGREISFLSEELMESKRLLCEKNKEITDLKLLIRNFSNQLPKKRESCQPKTSSLVKTGHLSQSSEELQNKDHPSHSKICILF</sequence>
<gene>
    <name evidence="4 5 6 7 8 9 10 11 12 13" type="primary">LOC117351036</name>
</gene>
<dbReference type="RefSeq" id="XP_033781598.1">
    <property type="nucleotide sequence ID" value="XM_033925707.1"/>
</dbReference>
<evidence type="ECO:0000313" key="5">
    <source>
        <dbReference type="RefSeq" id="XP_033781596.1"/>
    </source>
</evidence>